<keyword evidence="4" id="KW-1185">Reference proteome</keyword>
<dbReference type="RefSeq" id="WP_125093196.1">
    <property type="nucleotide sequence ID" value="NZ_RSAA01000035.1"/>
</dbReference>
<name>A0A3R8Q4T2_9PSEU</name>
<evidence type="ECO:0000259" key="2">
    <source>
        <dbReference type="Pfam" id="PF11716"/>
    </source>
</evidence>
<sequence>MARDPVMGPELVELLERSYATTSVVLHAVPAERSDAPSPCERWTVGQLGGHLVGGATYFGKAVNDQSPELPTEEPPAFGDELGAAFDEAARFDLAAFGRSGALDQPHEFAFGPAPGWVIANVSLSESVLHGWDVACAIGVPYSPDDAAVDAVLRFQSQSSEDDLRSEGMFGPAQPVPANPTPFQELLALTGRRP</sequence>
<feature type="region of interest" description="Disordered" evidence="1">
    <location>
        <begin position="163"/>
        <end position="182"/>
    </location>
</feature>
<dbReference type="InterPro" id="IPR034660">
    <property type="entry name" value="DinB/YfiT-like"/>
</dbReference>
<evidence type="ECO:0000256" key="1">
    <source>
        <dbReference type="SAM" id="MobiDB-lite"/>
    </source>
</evidence>
<evidence type="ECO:0000313" key="4">
    <source>
        <dbReference type="Proteomes" id="UP000274515"/>
    </source>
</evidence>
<dbReference type="OrthoDB" id="5185819at2"/>
<dbReference type="InterPro" id="IPR017517">
    <property type="entry name" value="Maleyloyr_isom"/>
</dbReference>
<dbReference type="Gene3D" id="1.20.120.450">
    <property type="entry name" value="dinb family like domain"/>
    <property type="match status" value="1"/>
</dbReference>
<feature type="domain" description="Mycothiol-dependent maleylpyruvate isomerase metal-binding" evidence="2">
    <location>
        <begin position="25"/>
        <end position="135"/>
    </location>
</feature>
<dbReference type="InterPro" id="IPR017520">
    <property type="entry name" value="CHP03086"/>
</dbReference>
<comment type="caution">
    <text evidence="3">The sequence shown here is derived from an EMBL/GenBank/DDBJ whole genome shotgun (WGS) entry which is preliminary data.</text>
</comment>
<evidence type="ECO:0000313" key="3">
    <source>
        <dbReference type="EMBL" id="RRO13111.1"/>
    </source>
</evidence>
<reference evidence="3 4" key="1">
    <citation type="submission" date="2018-11" db="EMBL/GenBank/DDBJ databases">
        <title>Saccharopolyspora rhizosphaerae sp. nov., an actinomycete isolated from rhizosphere soil in Thailand.</title>
        <authorList>
            <person name="Intra B."/>
            <person name="Euanorasetr J."/>
            <person name="Take A."/>
            <person name="Inahashi Y."/>
            <person name="Mori M."/>
            <person name="Panbangred W."/>
            <person name="Matsumoto A."/>
        </authorList>
    </citation>
    <scope>NUCLEOTIDE SEQUENCE [LARGE SCALE GENOMIC DNA]</scope>
    <source>
        <strain evidence="3 4">H219</strain>
    </source>
</reference>
<dbReference type="InterPro" id="IPR024344">
    <property type="entry name" value="MDMPI_metal-binding"/>
</dbReference>
<dbReference type="Proteomes" id="UP000274515">
    <property type="component" value="Unassembled WGS sequence"/>
</dbReference>
<dbReference type="Pfam" id="PF11716">
    <property type="entry name" value="MDMPI_N"/>
    <property type="match status" value="1"/>
</dbReference>
<dbReference type="NCBIfam" id="TIGR03086">
    <property type="entry name" value="TIGR03086 family metal-binding protein"/>
    <property type="match status" value="1"/>
</dbReference>
<proteinExistence type="predicted"/>
<protein>
    <submittedName>
        <fullName evidence="3">TIGR03086 family protein</fullName>
    </submittedName>
</protein>
<dbReference type="GO" id="GO:0046872">
    <property type="term" value="F:metal ion binding"/>
    <property type="evidence" value="ECO:0007669"/>
    <property type="project" value="InterPro"/>
</dbReference>
<dbReference type="AlphaFoldDB" id="A0A3R8Q4T2"/>
<organism evidence="3 4">
    <name type="scientific">Saccharopolyspora rhizosphaerae</name>
    <dbReference type="NCBI Taxonomy" id="2492662"/>
    <lineage>
        <taxon>Bacteria</taxon>
        <taxon>Bacillati</taxon>
        <taxon>Actinomycetota</taxon>
        <taxon>Actinomycetes</taxon>
        <taxon>Pseudonocardiales</taxon>
        <taxon>Pseudonocardiaceae</taxon>
        <taxon>Saccharopolyspora</taxon>
    </lineage>
</organism>
<accession>A0A3R8Q4T2</accession>
<dbReference type="EMBL" id="RSAA01000035">
    <property type="protein sequence ID" value="RRO13111.1"/>
    <property type="molecule type" value="Genomic_DNA"/>
</dbReference>
<dbReference type="NCBIfam" id="TIGR03083">
    <property type="entry name" value="maleylpyruvate isomerase family mycothiol-dependent enzyme"/>
    <property type="match status" value="1"/>
</dbReference>
<dbReference type="SUPFAM" id="SSF109854">
    <property type="entry name" value="DinB/YfiT-like putative metalloenzymes"/>
    <property type="match status" value="1"/>
</dbReference>
<gene>
    <name evidence="3" type="ORF">EIL87_26060</name>
</gene>